<evidence type="ECO:0000313" key="3">
    <source>
        <dbReference type="EMBL" id="GAA0148615.1"/>
    </source>
</evidence>
<dbReference type="Proteomes" id="UP001454036">
    <property type="component" value="Unassembled WGS sequence"/>
</dbReference>
<evidence type="ECO:0000256" key="1">
    <source>
        <dbReference type="SAM" id="Coils"/>
    </source>
</evidence>
<gene>
    <name evidence="3" type="ORF">LIER_08005</name>
</gene>
<accession>A0AAV3PAE2</accession>
<dbReference type="AlphaFoldDB" id="A0AAV3PAE2"/>
<feature type="region of interest" description="Disordered" evidence="2">
    <location>
        <begin position="159"/>
        <end position="184"/>
    </location>
</feature>
<proteinExistence type="predicted"/>
<reference evidence="3 4" key="1">
    <citation type="submission" date="2024-01" db="EMBL/GenBank/DDBJ databases">
        <title>The complete chloroplast genome sequence of Lithospermum erythrorhizon: insights into the phylogenetic relationship among Boraginaceae species and the maternal lineages of purple gromwells.</title>
        <authorList>
            <person name="Okada T."/>
            <person name="Watanabe K."/>
        </authorList>
    </citation>
    <scope>NUCLEOTIDE SEQUENCE [LARGE SCALE GENOMIC DNA]</scope>
</reference>
<keyword evidence="4" id="KW-1185">Reference proteome</keyword>
<dbReference type="EMBL" id="BAABME010001267">
    <property type="protein sequence ID" value="GAA0148615.1"/>
    <property type="molecule type" value="Genomic_DNA"/>
</dbReference>
<comment type="caution">
    <text evidence="3">The sequence shown here is derived from an EMBL/GenBank/DDBJ whole genome shotgun (WGS) entry which is preliminary data.</text>
</comment>
<evidence type="ECO:0000256" key="2">
    <source>
        <dbReference type="SAM" id="MobiDB-lite"/>
    </source>
</evidence>
<evidence type="ECO:0000313" key="4">
    <source>
        <dbReference type="Proteomes" id="UP001454036"/>
    </source>
</evidence>
<keyword evidence="1" id="KW-0175">Coiled coil</keyword>
<organism evidence="3 4">
    <name type="scientific">Lithospermum erythrorhizon</name>
    <name type="common">Purple gromwell</name>
    <name type="synonym">Lithospermum officinale var. erythrorhizon</name>
    <dbReference type="NCBI Taxonomy" id="34254"/>
    <lineage>
        <taxon>Eukaryota</taxon>
        <taxon>Viridiplantae</taxon>
        <taxon>Streptophyta</taxon>
        <taxon>Embryophyta</taxon>
        <taxon>Tracheophyta</taxon>
        <taxon>Spermatophyta</taxon>
        <taxon>Magnoliopsida</taxon>
        <taxon>eudicotyledons</taxon>
        <taxon>Gunneridae</taxon>
        <taxon>Pentapetalae</taxon>
        <taxon>asterids</taxon>
        <taxon>lamiids</taxon>
        <taxon>Boraginales</taxon>
        <taxon>Boraginaceae</taxon>
        <taxon>Boraginoideae</taxon>
        <taxon>Lithospermeae</taxon>
        <taxon>Lithospermum</taxon>
    </lineage>
</organism>
<sequence>MNETYAQYPLVNSLWTSTDAVKGGLTKGKVFGAGCSSVAAALLVDDPVAVPSPPPTADVMEELRRRFEVEQERQRFEEERSKALSEELVKIKVSNEELKNKVLNVEADLARLTDYVMKHLAVGPLLVESLPSLAASLPSAGSTTTTSLLAQMDRMHTLAQYTSPPPHPQPETQTCTHTPLPVQP</sequence>
<protein>
    <submittedName>
        <fullName evidence="3">Uncharacterized protein</fullName>
    </submittedName>
</protein>
<name>A0AAV3PAE2_LITER</name>
<feature type="coiled-coil region" evidence="1">
    <location>
        <begin position="59"/>
        <end position="115"/>
    </location>
</feature>